<evidence type="ECO:0000313" key="2">
    <source>
        <dbReference type="Proteomes" id="UP001209229"/>
    </source>
</evidence>
<keyword evidence="2" id="KW-1185">Reference proteome</keyword>
<gene>
    <name evidence="1" type="ORF">OM075_06290</name>
</gene>
<evidence type="ECO:0000313" key="1">
    <source>
        <dbReference type="EMBL" id="MCW3786069.1"/>
    </source>
</evidence>
<accession>A0AAE3M3A9</accession>
<name>A0AAE3M3A9_9BACT</name>
<comment type="caution">
    <text evidence="1">The sequence shown here is derived from an EMBL/GenBank/DDBJ whole genome shotgun (WGS) entry which is preliminary data.</text>
</comment>
<proteinExistence type="predicted"/>
<dbReference type="Proteomes" id="UP001209229">
    <property type="component" value="Unassembled WGS sequence"/>
</dbReference>
<reference evidence="1" key="1">
    <citation type="submission" date="2022-10" db="EMBL/GenBank/DDBJ databases">
        <authorList>
            <person name="Yu W.X."/>
        </authorList>
    </citation>
    <scope>NUCLEOTIDE SEQUENCE</scope>
    <source>
        <strain evidence="1">AAT</strain>
    </source>
</reference>
<protein>
    <submittedName>
        <fullName evidence="1">Uncharacterized protein</fullName>
    </submittedName>
</protein>
<organism evidence="1 2">
    <name type="scientific">Plebeiibacterium sediminum</name>
    <dbReference type="NCBI Taxonomy" id="2992112"/>
    <lineage>
        <taxon>Bacteria</taxon>
        <taxon>Pseudomonadati</taxon>
        <taxon>Bacteroidota</taxon>
        <taxon>Bacteroidia</taxon>
        <taxon>Marinilabiliales</taxon>
        <taxon>Marinilabiliaceae</taxon>
        <taxon>Plebeiibacterium</taxon>
    </lineage>
</organism>
<sequence>MSKEKDTGKIGIEEKIISFVNEEQPVYMGEIFKELRISQTKGLSYVISLINQGKLSYASNNQVLI</sequence>
<dbReference type="AlphaFoldDB" id="A0AAE3M3A9"/>
<dbReference type="RefSeq" id="WP_301189639.1">
    <property type="nucleotide sequence ID" value="NZ_JAPDPJ010000010.1"/>
</dbReference>
<dbReference type="EMBL" id="JAPDPJ010000010">
    <property type="protein sequence ID" value="MCW3786069.1"/>
    <property type="molecule type" value="Genomic_DNA"/>
</dbReference>